<evidence type="ECO:0000313" key="2">
    <source>
        <dbReference type="Proteomes" id="UP000622533"/>
    </source>
</evidence>
<dbReference type="EMBL" id="JADEXS010000046">
    <property type="protein sequence ID" value="MBE9021919.1"/>
    <property type="molecule type" value="Genomic_DNA"/>
</dbReference>
<protein>
    <submittedName>
        <fullName evidence="1">Uncharacterized protein</fullName>
    </submittedName>
</protein>
<evidence type="ECO:0000313" key="1">
    <source>
        <dbReference type="EMBL" id="MBE9021919.1"/>
    </source>
</evidence>
<dbReference type="AlphaFoldDB" id="A0A8J6ZV08"/>
<name>A0A8J6ZV08_DESMC</name>
<reference evidence="1" key="1">
    <citation type="submission" date="2020-10" db="EMBL/GenBank/DDBJ databases">
        <authorList>
            <person name="Castelo-Branco R."/>
            <person name="Eusebio N."/>
            <person name="Adriana R."/>
            <person name="Vieira A."/>
            <person name="Brugerolle De Fraissinette N."/>
            <person name="Rezende De Castro R."/>
            <person name="Schneider M.P."/>
            <person name="Vasconcelos V."/>
            <person name="Leao P.N."/>
        </authorList>
    </citation>
    <scope>NUCLEOTIDE SEQUENCE</scope>
    <source>
        <strain evidence="1">LEGE 12446</strain>
    </source>
</reference>
<dbReference type="Proteomes" id="UP000622533">
    <property type="component" value="Unassembled WGS sequence"/>
</dbReference>
<sequence length="89" mass="10020">MENIELQIDEKILEKARALAKSHHCDLSQLIAYAIEQLPMREPAMREPAKYPLLGLFADDPASVDEMLEEVMKDRAAHPLNQGFGQSTT</sequence>
<dbReference type="RefSeq" id="WP_193914275.1">
    <property type="nucleotide sequence ID" value="NZ_JADEXS020000001.1"/>
</dbReference>
<organism evidence="1 2">
    <name type="scientific">Desmonostoc muscorum LEGE 12446</name>
    <dbReference type="NCBI Taxonomy" id="1828758"/>
    <lineage>
        <taxon>Bacteria</taxon>
        <taxon>Bacillati</taxon>
        <taxon>Cyanobacteriota</taxon>
        <taxon>Cyanophyceae</taxon>
        <taxon>Nostocales</taxon>
        <taxon>Nostocaceae</taxon>
        <taxon>Desmonostoc</taxon>
    </lineage>
</organism>
<accession>A0A8J6ZV08</accession>
<keyword evidence="2" id="KW-1185">Reference proteome</keyword>
<comment type="caution">
    <text evidence="1">The sequence shown here is derived from an EMBL/GenBank/DDBJ whole genome shotgun (WGS) entry which is preliminary data.</text>
</comment>
<proteinExistence type="predicted"/>
<gene>
    <name evidence="1" type="ORF">IQ276_05435</name>
</gene>